<keyword evidence="3" id="KW-1185">Reference proteome</keyword>
<dbReference type="InterPro" id="IPR009506">
    <property type="entry name" value="YjiS-like"/>
</dbReference>
<protein>
    <submittedName>
        <fullName evidence="2">DUF1127 domain-containing protein</fullName>
    </submittedName>
</protein>
<evidence type="ECO:0000259" key="1">
    <source>
        <dbReference type="Pfam" id="PF06568"/>
    </source>
</evidence>
<dbReference type="EMBL" id="JAOCZP010000016">
    <property type="protein sequence ID" value="MCT7378621.1"/>
    <property type="molecule type" value="Genomic_DNA"/>
</dbReference>
<proteinExistence type="predicted"/>
<reference evidence="2 3" key="1">
    <citation type="submission" date="2022-09" db="EMBL/GenBank/DDBJ databases">
        <title>Chelativorans salina sp. nov., a novel slightly halophilic bacterium isolated from a saline lake sediment enrichment.</title>
        <authorList>
            <person name="Gao L."/>
            <person name="Fang B.-Z."/>
            <person name="Li W.-J."/>
        </authorList>
    </citation>
    <scope>NUCLEOTIDE SEQUENCE [LARGE SCALE GENOMIC DNA]</scope>
    <source>
        <strain evidence="2 3">EGI FJ00035</strain>
    </source>
</reference>
<dbReference type="Proteomes" id="UP001320831">
    <property type="component" value="Unassembled WGS sequence"/>
</dbReference>
<evidence type="ECO:0000313" key="2">
    <source>
        <dbReference type="EMBL" id="MCT7378621.1"/>
    </source>
</evidence>
<feature type="domain" description="YjiS-like" evidence="1">
    <location>
        <begin position="14"/>
        <end position="47"/>
    </location>
</feature>
<evidence type="ECO:0000313" key="3">
    <source>
        <dbReference type="Proteomes" id="UP001320831"/>
    </source>
</evidence>
<sequence length="60" mass="6621">MRATIARAAIAAATTMLRARRARCNAWMLHELSDAQLKDIGLTRSDIPRVIHSANEYLAG</sequence>
<organism evidence="2 3">
    <name type="scientific">Chelativorans salis</name>
    <dbReference type="NCBI Taxonomy" id="2978478"/>
    <lineage>
        <taxon>Bacteria</taxon>
        <taxon>Pseudomonadati</taxon>
        <taxon>Pseudomonadota</taxon>
        <taxon>Alphaproteobacteria</taxon>
        <taxon>Hyphomicrobiales</taxon>
        <taxon>Phyllobacteriaceae</taxon>
        <taxon>Chelativorans</taxon>
    </lineage>
</organism>
<name>A0ABT2LVR2_9HYPH</name>
<comment type="caution">
    <text evidence="2">The sequence shown here is derived from an EMBL/GenBank/DDBJ whole genome shotgun (WGS) entry which is preliminary data.</text>
</comment>
<gene>
    <name evidence="2" type="ORF">N5A92_26785</name>
</gene>
<dbReference type="RefSeq" id="WP_260907656.1">
    <property type="nucleotide sequence ID" value="NZ_JAOCZP010000016.1"/>
</dbReference>
<dbReference type="Pfam" id="PF06568">
    <property type="entry name" value="YjiS-like"/>
    <property type="match status" value="1"/>
</dbReference>
<accession>A0ABT2LVR2</accession>